<dbReference type="GO" id="GO:0020037">
    <property type="term" value="F:heme binding"/>
    <property type="evidence" value="ECO:0007669"/>
    <property type="project" value="InterPro"/>
</dbReference>
<gene>
    <name evidence="8" type="ORF">HETSPECPRED_000621</name>
</gene>
<reference evidence="8" key="1">
    <citation type="submission" date="2021-03" db="EMBL/GenBank/DDBJ databases">
        <authorList>
            <person name="Tagirdzhanova G."/>
        </authorList>
    </citation>
    <scope>NUCLEOTIDE SEQUENCE</scope>
</reference>
<evidence type="ECO:0000256" key="3">
    <source>
        <dbReference type="ARBA" id="ARBA00022723"/>
    </source>
</evidence>
<evidence type="ECO:0000313" key="9">
    <source>
        <dbReference type="Proteomes" id="UP000664521"/>
    </source>
</evidence>
<evidence type="ECO:0000256" key="5">
    <source>
        <dbReference type="PIRSR" id="PIRSR602401-1"/>
    </source>
</evidence>
<dbReference type="InterPro" id="IPR017972">
    <property type="entry name" value="Cyt_P450_CS"/>
</dbReference>
<dbReference type="Pfam" id="PF00067">
    <property type="entry name" value="p450"/>
    <property type="match status" value="1"/>
</dbReference>
<keyword evidence="7" id="KW-1133">Transmembrane helix</keyword>
<dbReference type="AlphaFoldDB" id="A0A8H3J0A3"/>
<keyword evidence="7" id="KW-0472">Membrane</keyword>
<sequence length="386" mass="43583">MSEDTRTLALHVLAYVGFQKSYPFKSATRNSETEEPATYRDSLSVVLSNILVIIILPAFLFQMPILPAKFRQIGLALTSFRKYMLDQLSDEKRLIAEGRPGSGTLMSNLVRASEAQYGAAGVNGDEKTVADNRPHEMRALSVDEILGNIFVFNFAGHDTTAISLAFGMLLLVAHPNIQDWISEELDFYLETTEGEKWGYEANFPRLKRCRAVLVETLRLYNPLPGVPKYTGTQSRVIRSGDQEMTLPEDTMVVANLNALQTHPKYWGEDSLTWRPSRWILESSDDKRIDMKTRLGRETLLTPEKGTFIAWSEGARSCPGKKFAQVEFVATMAAVFRKFRAEPVLKTGETPAAAKERVLDVVKDSNVELLLQMRDPDSVRVKWSRRR</sequence>
<evidence type="ECO:0000256" key="1">
    <source>
        <dbReference type="ARBA" id="ARBA00001971"/>
    </source>
</evidence>
<dbReference type="GO" id="GO:0016705">
    <property type="term" value="F:oxidoreductase activity, acting on paired donors, with incorporation or reduction of molecular oxygen"/>
    <property type="evidence" value="ECO:0007669"/>
    <property type="project" value="InterPro"/>
</dbReference>
<evidence type="ECO:0000256" key="6">
    <source>
        <dbReference type="RuleBase" id="RU000461"/>
    </source>
</evidence>
<dbReference type="OrthoDB" id="1470350at2759"/>
<evidence type="ECO:0000256" key="4">
    <source>
        <dbReference type="ARBA" id="ARBA00023004"/>
    </source>
</evidence>
<accession>A0A8H3J0A3</accession>
<dbReference type="EMBL" id="CAJPDS010000104">
    <property type="protein sequence ID" value="CAF9937704.1"/>
    <property type="molecule type" value="Genomic_DNA"/>
</dbReference>
<keyword evidence="9" id="KW-1185">Reference proteome</keyword>
<name>A0A8H3J0A3_9LECA</name>
<keyword evidence="3 5" id="KW-0479">Metal-binding</keyword>
<dbReference type="SUPFAM" id="SSF48264">
    <property type="entry name" value="Cytochrome P450"/>
    <property type="match status" value="1"/>
</dbReference>
<protein>
    <recommendedName>
        <fullName evidence="10">Cytochrome P450</fullName>
    </recommendedName>
</protein>
<dbReference type="Gene3D" id="1.10.630.10">
    <property type="entry name" value="Cytochrome P450"/>
    <property type="match status" value="1"/>
</dbReference>
<dbReference type="PROSITE" id="PS00086">
    <property type="entry name" value="CYTOCHROME_P450"/>
    <property type="match status" value="1"/>
</dbReference>
<dbReference type="GO" id="GO:0005506">
    <property type="term" value="F:iron ion binding"/>
    <property type="evidence" value="ECO:0007669"/>
    <property type="project" value="InterPro"/>
</dbReference>
<keyword evidence="4 5" id="KW-0408">Iron</keyword>
<comment type="similarity">
    <text evidence="2 6">Belongs to the cytochrome P450 family.</text>
</comment>
<dbReference type="PANTHER" id="PTHR24305:SF166">
    <property type="entry name" value="CYTOCHROME P450 12A4, MITOCHONDRIAL-RELATED"/>
    <property type="match status" value="1"/>
</dbReference>
<dbReference type="InterPro" id="IPR036396">
    <property type="entry name" value="Cyt_P450_sf"/>
</dbReference>
<dbReference type="Proteomes" id="UP000664521">
    <property type="component" value="Unassembled WGS sequence"/>
</dbReference>
<dbReference type="InterPro" id="IPR050121">
    <property type="entry name" value="Cytochrome_P450_monoxygenase"/>
</dbReference>
<evidence type="ECO:0000313" key="8">
    <source>
        <dbReference type="EMBL" id="CAF9937704.1"/>
    </source>
</evidence>
<feature type="binding site" description="axial binding residue" evidence="5">
    <location>
        <position position="317"/>
    </location>
    <ligand>
        <name>heme</name>
        <dbReference type="ChEBI" id="CHEBI:30413"/>
    </ligand>
    <ligandPart>
        <name>Fe</name>
        <dbReference type="ChEBI" id="CHEBI:18248"/>
    </ligandPart>
</feature>
<keyword evidence="6" id="KW-0503">Monooxygenase</keyword>
<keyword evidence="7" id="KW-0812">Transmembrane</keyword>
<dbReference type="PRINTS" id="PR00463">
    <property type="entry name" value="EP450I"/>
</dbReference>
<keyword evidence="6" id="KW-0560">Oxidoreductase</keyword>
<dbReference type="PANTHER" id="PTHR24305">
    <property type="entry name" value="CYTOCHROME P450"/>
    <property type="match status" value="1"/>
</dbReference>
<dbReference type="PRINTS" id="PR00385">
    <property type="entry name" value="P450"/>
</dbReference>
<dbReference type="GO" id="GO:0004497">
    <property type="term" value="F:monooxygenase activity"/>
    <property type="evidence" value="ECO:0007669"/>
    <property type="project" value="UniProtKB-KW"/>
</dbReference>
<keyword evidence="5 6" id="KW-0349">Heme</keyword>
<proteinExistence type="inferred from homology"/>
<feature type="transmembrane region" description="Helical" evidence="7">
    <location>
        <begin position="43"/>
        <end position="61"/>
    </location>
</feature>
<organism evidence="8 9">
    <name type="scientific">Heterodermia speciosa</name>
    <dbReference type="NCBI Taxonomy" id="116794"/>
    <lineage>
        <taxon>Eukaryota</taxon>
        <taxon>Fungi</taxon>
        <taxon>Dikarya</taxon>
        <taxon>Ascomycota</taxon>
        <taxon>Pezizomycotina</taxon>
        <taxon>Lecanoromycetes</taxon>
        <taxon>OSLEUM clade</taxon>
        <taxon>Lecanoromycetidae</taxon>
        <taxon>Caliciales</taxon>
        <taxon>Physciaceae</taxon>
        <taxon>Heterodermia</taxon>
    </lineage>
</organism>
<comment type="caution">
    <text evidence="8">The sequence shown here is derived from an EMBL/GenBank/DDBJ whole genome shotgun (WGS) entry which is preliminary data.</text>
</comment>
<evidence type="ECO:0008006" key="10">
    <source>
        <dbReference type="Google" id="ProtNLM"/>
    </source>
</evidence>
<evidence type="ECO:0000256" key="2">
    <source>
        <dbReference type="ARBA" id="ARBA00010617"/>
    </source>
</evidence>
<comment type="cofactor">
    <cofactor evidence="1 5">
        <name>heme</name>
        <dbReference type="ChEBI" id="CHEBI:30413"/>
    </cofactor>
</comment>
<dbReference type="InterPro" id="IPR002401">
    <property type="entry name" value="Cyt_P450_E_grp-I"/>
</dbReference>
<dbReference type="InterPro" id="IPR001128">
    <property type="entry name" value="Cyt_P450"/>
</dbReference>
<evidence type="ECO:0000256" key="7">
    <source>
        <dbReference type="SAM" id="Phobius"/>
    </source>
</evidence>